<sequence>MGGRVVNPQCIKMQCDSMLKGISKVTEATEKINSTLDSFTSNGNLSGNWYRHACTHMMGVKKIIHGLSSLGDIVKTDCNTLIDAVGDEILREDDINDDISKHKNIIKGIDTSLLLYMLLMISIPDISAVVSNTMNTLRHSKEVELNVINVLENKIRKIDEIEAATKDLFLEYGNLISLMNTGLSALATSTANGFNLPANQNWIKEIDEAINTATAKALENAKGKYDITHAFSKDPVNLSSGNFIYEKDDLVIDGKSPLVFGRFYNSINTYKGAFGNRWNHSFEVKLLVERNVAGKESAKIIREDGREESFTFIGDEGVVNFGASLGKLRKSSSGYVYETEAGTKYIFNFKGQYIKRKDKNRTSIDLSYEDGLLVSIRKSSGEGYALEYNTERMIDAVTDHTGRTVKYEYEKGALSKVIMPNGGEYKYLYDSRGYLSEIVNADNVTTITNKYDSYGRVISQTFPDESSMSYKYDDDRGRTVQTERNGAVSYHYNDSRLRTIKNEYCDAEECFSYNKKDKRTAFVDKNGGRREFLYNENGDVIKVIDPVGTETIIEYDSKGKPEKLVVDGKLKVKNKYSIFGERLIVTEDGLGRKTFFRHDKNGNVCEIMNAEGSITSFSFDERDNVVEVCDERGGKQTYEWDAINRLTGTIDANGNARQITYDDDSNITAVVQPDKSSITFEYDKLGRMIKETAPNGAETTYKYNCLGFPSEKTDPLGRITTYTYDEMWNLKEEILPNGGCISYEYDKNNRLILQIDPEGGRHAYAYDGMGNLIMETDEVGNVTEYEYNGINRLTSARYPDGSEENFCYDGSENIIKYTDRGGNEYSFIYDAADQLIEEIDPLGNSKKYEYTPIGRIASRTDSSGCTTRYEYYPGGVLKRIIHPDGASEDFVVDPAGNITEYSDVNNYKRYYKYDCINRLIEVKGENGERTAYTYDAMNNVTSKINADGGKSLYEYSLSGMLIKVTDELGNEVEYDYDDMDQITEVRRISKGENASRVMKYVRDLMGRVTKSINPIGDTASFKYDAKGRLIEKTDRDGFVTKTKYNSLDKITEIIYADGNFARFAYDLLGKTTKTETPNGASLIEYDCVGRMTKETYPDGQVVSYGYGKSGERTSLTYPDGSTAHYRYDNKHRLAEIMDEESSILYHYDNLNRLARRAMPNGSSTSYEYDNIGRLQMLTHANDKGIIDRQRYEYDIRGNVSCIEKERRESSEYSGSFNYKYDATGKLIEVARDSKVLREYQYDDFGNRMRKASDGIETIYSYNEADQLISKREAESETTYTYDRRGNITGMCVDGNTSKRFVYGAANRLDKVIDSSGLVSEYMYDAAGQRIKELIGNVETEYIVDHSKEHSNLIQRKRNGMNQRFIWEDSIPLAMKGDEEYYYLADMQGTPMHLVGADNALIESYAYDEFGNELSGMDRESIQPFAYTGYRKDVASGTYFAQAREYMPDAGRFAGEDIVNGSITKPLAMNPYNYCLASPLIMVDRNGAFPIVETVVDDTFDFLGWTGILQGNPEGKNWLLSKSRELAETPIPGFSSTNASDYAAALSKSRIGEQAIGATLNMDRDSNGVYHARRNCIQRHFGYNDTYDYVFKSFTSAKPKKMEFSSNGNDYVLWMWKGDYYGLGAGAETGIYRGNGYHKLTYQDSKLIMKLSLYDKSGRQIMKYEPGDPQWWITGFNPEYQDVNYKNLIVEGMIDFSKEPELWEAFVDKYGDKTELYGICIDEKNKTIYYRW</sequence>
<dbReference type="RefSeq" id="WP_106057388.1">
    <property type="nucleotide sequence ID" value="NZ_CP027228.1"/>
</dbReference>
<dbReference type="Pfam" id="PF05593">
    <property type="entry name" value="RHS_repeat"/>
    <property type="match status" value="2"/>
</dbReference>
<dbReference type="InterPro" id="IPR006530">
    <property type="entry name" value="YD"/>
</dbReference>
<dbReference type="InterPro" id="IPR031325">
    <property type="entry name" value="RHS_repeat"/>
</dbReference>
<dbReference type="EMBL" id="CP027228">
    <property type="protein sequence ID" value="AVM48315.1"/>
    <property type="molecule type" value="Genomic_DNA"/>
</dbReference>
<dbReference type="InterPro" id="IPR029322">
    <property type="entry name" value="DUF4474"/>
</dbReference>
<dbReference type="Proteomes" id="UP000237883">
    <property type="component" value="Chromosome"/>
</dbReference>
<dbReference type="Pfam" id="PF20148">
    <property type="entry name" value="DUF6531"/>
    <property type="match status" value="1"/>
</dbReference>
<evidence type="ECO:0000259" key="3">
    <source>
        <dbReference type="Pfam" id="PF20148"/>
    </source>
</evidence>
<dbReference type="Pfam" id="PF14751">
    <property type="entry name" value="DUF4474"/>
    <property type="match status" value="1"/>
</dbReference>
<dbReference type="Gene3D" id="2.180.10.10">
    <property type="entry name" value="RHS repeat-associated core"/>
    <property type="match status" value="4"/>
</dbReference>
<dbReference type="KEGG" id="mdv:C5Q96_05425"/>
<dbReference type="Pfam" id="PF25023">
    <property type="entry name" value="TEN_YD-shell"/>
    <property type="match status" value="4"/>
</dbReference>
<dbReference type="SUPFAM" id="SSF69304">
    <property type="entry name" value="Tricorn protease N-terminal domain"/>
    <property type="match status" value="1"/>
</dbReference>
<evidence type="ECO:0000313" key="5">
    <source>
        <dbReference type="EMBL" id="AVM48315.1"/>
    </source>
</evidence>
<dbReference type="InterPro" id="IPR045351">
    <property type="entry name" value="DUF6531"/>
</dbReference>
<feature type="domain" description="Teneurin-like YD-shell" evidence="4">
    <location>
        <begin position="354"/>
        <end position="497"/>
    </location>
</feature>
<feature type="domain" description="DUF4474" evidence="2">
    <location>
        <begin position="1565"/>
        <end position="1707"/>
    </location>
</feature>
<evidence type="ECO:0000256" key="1">
    <source>
        <dbReference type="ARBA" id="ARBA00022737"/>
    </source>
</evidence>
<name>A0A2S0L4V7_9FIRM</name>
<dbReference type="InterPro" id="IPR050708">
    <property type="entry name" value="T6SS_VgrG/RHS"/>
</dbReference>
<dbReference type="PANTHER" id="PTHR32305">
    <property type="match status" value="1"/>
</dbReference>
<keyword evidence="1" id="KW-0677">Repeat</keyword>
<gene>
    <name evidence="5" type="ORF">C5Q96_05425</name>
</gene>
<dbReference type="InterPro" id="IPR022385">
    <property type="entry name" value="Rhs_assc_core"/>
</dbReference>
<feature type="domain" description="Teneurin-like YD-shell" evidence="4">
    <location>
        <begin position="1164"/>
        <end position="1471"/>
    </location>
</feature>
<dbReference type="PANTHER" id="PTHR32305:SF15">
    <property type="entry name" value="PROTEIN RHSA-RELATED"/>
    <property type="match status" value="1"/>
</dbReference>
<dbReference type="NCBIfam" id="TIGR01643">
    <property type="entry name" value="YD_repeat_2x"/>
    <property type="match status" value="8"/>
</dbReference>
<reference evidence="6" key="1">
    <citation type="submission" date="2018-02" db="EMBL/GenBank/DDBJ databases">
        <authorList>
            <person name="Holder M.E."/>
            <person name="Ajami N.J."/>
            <person name="Petrosino J.F."/>
        </authorList>
    </citation>
    <scope>NUCLEOTIDE SEQUENCE [LARGE SCALE GENOMIC DNA]</scope>
    <source>
        <strain evidence="6">CCUG 47132</strain>
    </source>
</reference>
<accession>A0A2S0L4V7</accession>
<keyword evidence="6" id="KW-1185">Reference proteome</keyword>
<feature type="domain" description="Teneurin-like YD-shell" evidence="4">
    <location>
        <begin position="564"/>
        <end position="767"/>
    </location>
</feature>
<organism evidence="5 6">
    <name type="scientific">Mogibacterium diversum</name>
    <dbReference type="NCBI Taxonomy" id="114527"/>
    <lineage>
        <taxon>Bacteria</taxon>
        <taxon>Bacillati</taxon>
        <taxon>Bacillota</taxon>
        <taxon>Clostridia</taxon>
        <taxon>Peptostreptococcales</taxon>
        <taxon>Anaerovoracaceae</taxon>
        <taxon>Mogibacterium</taxon>
    </lineage>
</organism>
<dbReference type="NCBIfam" id="TIGR03696">
    <property type="entry name" value="Rhs_assc_core"/>
    <property type="match status" value="1"/>
</dbReference>
<dbReference type="InterPro" id="IPR056823">
    <property type="entry name" value="TEN-like_YD-shell"/>
</dbReference>
<evidence type="ECO:0000259" key="4">
    <source>
        <dbReference type="Pfam" id="PF25023"/>
    </source>
</evidence>
<feature type="domain" description="DUF6531" evidence="3">
    <location>
        <begin position="234"/>
        <end position="310"/>
    </location>
</feature>
<feature type="domain" description="Teneurin-like YD-shell" evidence="4">
    <location>
        <begin position="999"/>
        <end position="1151"/>
    </location>
</feature>
<proteinExistence type="predicted"/>
<dbReference type="OrthoDB" id="9815752at2"/>
<evidence type="ECO:0000259" key="2">
    <source>
        <dbReference type="Pfam" id="PF14751"/>
    </source>
</evidence>
<protein>
    <submittedName>
        <fullName evidence="5">Uncharacterized protein</fullName>
    </submittedName>
</protein>
<evidence type="ECO:0000313" key="6">
    <source>
        <dbReference type="Proteomes" id="UP000237883"/>
    </source>
</evidence>
<dbReference type="GeneID" id="78391700"/>